<dbReference type="AlphaFoldDB" id="A0A5B7IXY2"/>
<organism evidence="2 3">
    <name type="scientific">Portunus trituberculatus</name>
    <name type="common">Swimming crab</name>
    <name type="synonym">Neptunus trituberculatus</name>
    <dbReference type="NCBI Taxonomy" id="210409"/>
    <lineage>
        <taxon>Eukaryota</taxon>
        <taxon>Metazoa</taxon>
        <taxon>Ecdysozoa</taxon>
        <taxon>Arthropoda</taxon>
        <taxon>Crustacea</taxon>
        <taxon>Multicrustacea</taxon>
        <taxon>Malacostraca</taxon>
        <taxon>Eumalacostraca</taxon>
        <taxon>Eucarida</taxon>
        <taxon>Decapoda</taxon>
        <taxon>Pleocyemata</taxon>
        <taxon>Brachyura</taxon>
        <taxon>Eubrachyura</taxon>
        <taxon>Portunoidea</taxon>
        <taxon>Portunidae</taxon>
        <taxon>Portuninae</taxon>
        <taxon>Portunus</taxon>
    </lineage>
</organism>
<reference evidence="2 3" key="1">
    <citation type="submission" date="2019-05" db="EMBL/GenBank/DDBJ databases">
        <title>Another draft genome of Portunus trituberculatus and its Hox gene families provides insights of decapod evolution.</title>
        <authorList>
            <person name="Jeong J.-H."/>
            <person name="Song I."/>
            <person name="Kim S."/>
            <person name="Choi T."/>
            <person name="Kim D."/>
            <person name="Ryu S."/>
            <person name="Kim W."/>
        </authorList>
    </citation>
    <scope>NUCLEOTIDE SEQUENCE [LARGE SCALE GENOMIC DNA]</scope>
    <source>
        <tissue evidence="2">Muscle</tissue>
    </source>
</reference>
<dbReference type="Proteomes" id="UP000324222">
    <property type="component" value="Unassembled WGS sequence"/>
</dbReference>
<accession>A0A5B7IXY2</accession>
<proteinExistence type="predicted"/>
<comment type="caution">
    <text evidence="2">The sequence shown here is derived from an EMBL/GenBank/DDBJ whole genome shotgun (WGS) entry which is preliminary data.</text>
</comment>
<evidence type="ECO:0000256" key="1">
    <source>
        <dbReference type="SAM" id="MobiDB-lite"/>
    </source>
</evidence>
<keyword evidence="3" id="KW-1185">Reference proteome</keyword>
<dbReference type="EMBL" id="VSRR010073629">
    <property type="protein sequence ID" value="MPC87149.1"/>
    <property type="molecule type" value="Genomic_DNA"/>
</dbReference>
<evidence type="ECO:0000313" key="2">
    <source>
        <dbReference type="EMBL" id="MPC87149.1"/>
    </source>
</evidence>
<feature type="region of interest" description="Disordered" evidence="1">
    <location>
        <begin position="1"/>
        <end position="30"/>
    </location>
</feature>
<evidence type="ECO:0000313" key="3">
    <source>
        <dbReference type="Proteomes" id="UP000324222"/>
    </source>
</evidence>
<sequence>MISAQNTSNVTTARDPTTQPPPVARGWLSAGTRTWGQPWWIT</sequence>
<feature type="compositionally biased region" description="Polar residues" evidence="1">
    <location>
        <begin position="1"/>
        <end position="17"/>
    </location>
</feature>
<name>A0A5B7IXY2_PORTR</name>
<gene>
    <name evidence="2" type="ORF">E2C01_082000</name>
</gene>
<protein>
    <submittedName>
        <fullName evidence="2">Uncharacterized protein</fullName>
    </submittedName>
</protein>